<dbReference type="InterPro" id="IPR030184">
    <property type="entry name" value="WAT1-related"/>
</dbReference>
<evidence type="ECO:0000256" key="2">
    <source>
        <dbReference type="ARBA" id="ARBA00007635"/>
    </source>
</evidence>
<feature type="transmembrane region" description="Helical" evidence="6">
    <location>
        <begin position="166"/>
        <end position="186"/>
    </location>
</feature>
<evidence type="ECO:0000313" key="9">
    <source>
        <dbReference type="Proteomes" id="UP000585474"/>
    </source>
</evidence>
<dbReference type="InterPro" id="IPR000620">
    <property type="entry name" value="EamA_dom"/>
</dbReference>
<dbReference type="AlphaFoldDB" id="A0A7J0GGU3"/>
<protein>
    <recommendedName>
        <fullName evidence="6">WAT1-related protein</fullName>
    </recommendedName>
</protein>
<dbReference type="SUPFAM" id="SSF103481">
    <property type="entry name" value="Multidrug resistance efflux transporter EmrE"/>
    <property type="match status" value="1"/>
</dbReference>
<feature type="domain" description="EamA" evidence="7">
    <location>
        <begin position="101"/>
        <end position="209"/>
    </location>
</feature>
<dbReference type="OrthoDB" id="1728340at2759"/>
<keyword evidence="4 6" id="KW-1133">Transmembrane helix</keyword>
<dbReference type="Pfam" id="PF00892">
    <property type="entry name" value="EamA"/>
    <property type="match status" value="1"/>
</dbReference>
<gene>
    <name evidence="8" type="ORF">Acr_21g0005400</name>
</gene>
<dbReference type="GO" id="GO:0016020">
    <property type="term" value="C:membrane"/>
    <property type="evidence" value="ECO:0007669"/>
    <property type="project" value="UniProtKB-SubCell"/>
</dbReference>
<evidence type="ECO:0000256" key="5">
    <source>
        <dbReference type="ARBA" id="ARBA00023136"/>
    </source>
</evidence>
<keyword evidence="9" id="KW-1185">Reference proteome</keyword>
<comment type="caution">
    <text evidence="8">The sequence shown here is derived from an EMBL/GenBank/DDBJ whole genome shotgun (WGS) entry which is preliminary data.</text>
</comment>
<evidence type="ECO:0000256" key="4">
    <source>
        <dbReference type="ARBA" id="ARBA00022989"/>
    </source>
</evidence>
<proteinExistence type="inferred from homology"/>
<dbReference type="PANTHER" id="PTHR31218">
    <property type="entry name" value="WAT1-RELATED PROTEIN"/>
    <property type="match status" value="1"/>
</dbReference>
<feature type="transmembrane region" description="Helical" evidence="6">
    <location>
        <begin position="133"/>
        <end position="154"/>
    </location>
</feature>
<dbReference type="Proteomes" id="UP000585474">
    <property type="component" value="Unassembled WGS sequence"/>
</dbReference>
<feature type="transmembrane region" description="Helical" evidence="6">
    <location>
        <begin position="47"/>
        <end position="69"/>
    </location>
</feature>
<evidence type="ECO:0000256" key="1">
    <source>
        <dbReference type="ARBA" id="ARBA00004141"/>
    </source>
</evidence>
<reference evidence="8 9" key="1">
    <citation type="submission" date="2019-07" db="EMBL/GenBank/DDBJ databases">
        <title>De Novo Assembly of kiwifruit Actinidia rufa.</title>
        <authorList>
            <person name="Sugita-Konishi S."/>
            <person name="Sato K."/>
            <person name="Mori E."/>
            <person name="Abe Y."/>
            <person name="Kisaki G."/>
            <person name="Hamano K."/>
            <person name="Suezawa K."/>
            <person name="Otani M."/>
            <person name="Fukuda T."/>
            <person name="Manabe T."/>
            <person name="Gomi K."/>
            <person name="Tabuchi M."/>
            <person name="Akimitsu K."/>
            <person name="Kataoka I."/>
        </authorList>
    </citation>
    <scope>NUCLEOTIDE SEQUENCE [LARGE SCALE GENOMIC DNA]</scope>
    <source>
        <strain evidence="9">cv. Fuchu</strain>
    </source>
</reference>
<sequence length="244" mass="27096">MKSIAPFGCVMVLMKSNKPYIGMFFIVSVYAGMGLFTKAAISNGMNPYVFVFYRQAFATLALAPFSFFLERMEKISVNKWHGVAKVLGCLVPLVKQYPAKLRLIALQCFFSCIQAAIWAVAVDRSVSSWKLQWDLNLLSVLFCGVIVTGISYWVRIWVIQRKGPVFLAIFTPLQLPIAAAFSAIFWDETLHWGSVGGAVMLAGGLYSILWGKHREGKANAIKVLKSKESAKDETTHGVNDNVEV</sequence>
<accession>A0A7J0GGU3</accession>
<feature type="transmembrane region" description="Helical" evidence="6">
    <location>
        <begin position="20"/>
        <end position="41"/>
    </location>
</feature>
<evidence type="ECO:0000313" key="8">
    <source>
        <dbReference type="EMBL" id="GFZ09941.1"/>
    </source>
</evidence>
<feature type="transmembrane region" description="Helical" evidence="6">
    <location>
        <begin position="103"/>
        <end position="121"/>
    </location>
</feature>
<evidence type="ECO:0000256" key="6">
    <source>
        <dbReference type="RuleBase" id="RU363077"/>
    </source>
</evidence>
<comment type="similarity">
    <text evidence="2 6">Belongs to the drug/metabolite transporter (DMT) superfamily. Plant drug/metabolite exporter (P-DME) (TC 2.A.7.4) family.</text>
</comment>
<dbReference type="GO" id="GO:0022857">
    <property type="term" value="F:transmembrane transporter activity"/>
    <property type="evidence" value="ECO:0007669"/>
    <property type="project" value="InterPro"/>
</dbReference>
<feature type="transmembrane region" description="Helical" evidence="6">
    <location>
        <begin position="192"/>
        <end position="211"/>
    </location>
</feature>
<organism evidence="8 9">
    <name type="scientific">Actinidia rufa</name>
    <dbReference type="NCBI Taxonomy" id="165716"/>
    <lineage>
        <taxon>Eukaryota</taxon>
        <taxon>Viridiplantae</taxon>
        <taxon>Streptophyta</taxon>
        <taxon>Embryophyta</taxon>
        <taxon>Tracheophyta</taxon>
        <taxon>Spermatophyta</taxon>
        <taxon>Magnoliopsida</taxon>
        <taxon>eudicotyledons</taxon>
        <taxon>Gunneridae</taxon>
        <taxon>Pentapetalae</taxon>
        <taxon>asterids</taxon>
        <taxon>Ericales</taxon>
        <taxon>Actinidiaceae</taxon>
        <taxon>Actinidia</taxon>
    </lineage>
</organism>
<keyword evidence="5 6" id="KW-0472">Membrane</keyword>
<dbReference type="EMBL" id="BJWL01000021">
    <property type="protein sequence ID" value="GFZ09941.1"/>
    <property type="molecule type" value="Genomic_DNA"/>
</dbReference>
<evidence type="ECO:0000259" key="7">
    <source>
        <dbReference type="Pfam" id="PF00892"/>
    </source>
</evidence>
<comment type="subcellular location">
    <subcellularLocation>
        <location evidence="1 6">Membrane</location>
        <topology evidence="1 6">Multi-pass membrane protein</topology>
    </subcellularLocation>
</comment>
<name>A0A7J0GGU3_9ERIC</name>
<dbReference type="InterPro" id="IPR037185">
    <property type="entry name" value="EmrE-like"/>
</dbReference>
<keyword evidence="3 6" id="KW-0812">Transmembrane</keyword>
<evidence type="ECO:0000256" key="3">
    <source>
        <dbReference type="ARBA" id="ARBA00022692"/>
    </source>
</evidence>